<organism evidence="2 3">
    <name type="scientific">Ralstonia solanacearum</name>
    <name type="common">Pseudomonas solanacearum</name>
    <dbReference type="NCBI Taxonomy" id="305"/>
    <lineage>
        <taxon>Bacteria</taxon>
        <taxon>Pseudomonadati</taxon>
        <taxon>Pseudomonadota</taxon>
        <taxon>Betaproteobacteria</taxon>
        <taxon>Burkholderiales</taxon>
        <taxon>Burkholderiaceae</taxon>
        <taxon>Ralstonia</taxon>
        <taxon>Ralstonia solanacearum species complex</taxon>
    </lineage>
</organism>
<proteinExistence type="predicted"/>
<feature type="region of interest" description="Disordered" evidence="1">
    <location>
        <begin position="116"/>
        <end position="143"/>
    </location>
</feature>
<feature type="region of interest" description="Disordered" evidence="1">
    <location>
        <begin position="1118"/>
        <end position="1174"/>
    </location>
</feature>
<dbReference type="EMBL" id="JAIVFG010000034">
    <property type="protein sequence ID" value="MDB0572751.1"/>
    <property type="molecule type" value="Genomic_DNA"/>
</dbReference>
<feature type="region of interest" description="Disordered" evidence="1">
    <location>
        <begin position="232"/>
        <end position="282"/>
    </location>
</feature>
<evidence type="ECO:0000256" key="1">
    <source>
        <dbReference type="SAM" id="MobiDB-lite"/>
    </source>
</evidence>
<comment type="caution">
    <text evidence="2">The sequence shown here is derived from an EMBL/GenBank/DDBJ whole genome shotgun (WGS) entry which is preliminary data.</text>
</comment>
<evidence type="ECO:0008006" key="4">
    <source>
        <dbReference type="Google" id="ProtNLM"/>
    </source>
</evidence>
<accession>A0AAW5ZSG3</accession>
<feature type="region of interest" description="Disordered" evidence="1">
    <location>
        <begin position="350"/>
        <end position="374"/>
    </location>
</feature>
<evidence type="ECO:0000313" key="3">
    <source>
        <dbReference type="Proteomes" id="UP001144050"/>
    </source>
</evidence>
<dbReference type="RefSeq" id="WP_271656998.1">
    <property type="nucleotide sequence ID" value="NZ_JAIVFG010000034.1"/>
</dbReference>
<feature type="compositionally biased region" description="Low complexity" evidence="1">
    <location>
        <begin position="240"/>
        <end position="254"/>
    </location>
</feature>
<gene>
    <name evidence="2" type="ORF">LBW59_18475</name>
</gene>
<name>A0AAW5ZSG3_RALSL</name>
<dbReference type="Proteomes" id="UP001144050">
    <property type="component" value="Unassembled WGS sequence"/>
</dbReference>
<evidence type="ECO:0000313" key="2">
    <source>
        <dbReference type="EMBL" id="MDB0572751.1"/>
    </source>
</evidence>
<protein>
    <recommendedName>
        <fullName evidence="4">Awr type III effector family protein</fullName>
    </recommendedName>
</protein>
<sequence>MPNSLRIWPGTASPQGSPAAHQHAGSAAMLAPAGRAPRQRGLLSGLKARLLPGSSETEFSTPLGARKHAGKPVSAAAAYAPPAPSTESTLRPATAGEQARAARSQAATAALVQRTQHGLQQLRGTAPAHATPPAAPDTRQPMTVPTSTQQYRRLLAQRFAASPDTGAVDHLSTRLAALAPAAAQAAGAPHRYARPILVAEALARTCGHDASAALRVLASLASETRLDAAAFAPPKPTVQAPAPAARSSASSAAPDTGVDTVTMPEDSDAPDGPPPSPSAHASAEAEVFFDALDTLSEPEDAGAAWRTAQLLARSHGGLEALCDLMRLPQTPAHRHAAHAFLQAADILQRGASGPADSPRALLQRHPPGSGRPEDSLAIKTLHAAAAQLRGDALEPGQVGALFAWRQGFREEGPGSDLAKVKARTAKFVNRTIRRVEHHGWRATLWQTIGKKKSPLSAARLGMQAAHREGLAKEYAAYGKSLHTAVEALKEHYRHALAAPPAALRVPLPWHSADAMWQSAILLHWASLPAGAPLSAYALTHDSLQSIGNTLRATVTRVREELTLGFAQVGHEIANAQKEIDRTANAGGTAGARRQARLTALQVHQKHLVERLQQLVECGGQAGLHLGAHDQPTVPPPHFIGVYPDGAMLRAWSEPVTVETASGALGKALDTAERIERQDDLKLREASIDAARTVIGSLMTTIESSSKLRLASGATLGVNTGAISTGVQKAGQTLAVPVAVQVDAHASRKRQAVVEIARGSHGRDLFIGTDKTVHAAAGFGASVGYDFKVLKNRIRALVGASVVPIDVEKGERVGVMYRAVRQVTQAPAPYADWDAVKYDDATTREAMIALSNWLFRQATEHREKPAGADDAWNALARHCGDSAGGDLISVGWVDQRKHRLRHKARLGAGVNARVTAPATPVRVGVGVRLTGEITSRDTTAMRETTGIMRSEQYSQGYGGHMTFRAGLNYSVGKQFYTAPAQDPAAAPAGERRSITQGFNGGTPLAYSKQFAERSHTAKLKTVHLDGQLADRVCYFDKEYKSAKEYLALIRSTQDTWVDMLSRKPGVTVDKARKEFEDYCAMVERHTGPHIVYVVRQRLRPAAAREIEGHLDLANLHRAAGAEAAPAASDQPKTPRASERPGPAPQADTARPEAPPRKTSRLPTLLRNQVDKVTARSEKAAVKTLSDTQLGMLTGNPDLSGRMTRAVQREAATRLNAPPAQARAMADAAADAQACEARADAALFAETSWLPDKLAIMETVSKRESRGLSLTVQMQSTSEASGQRELHHLKFS</sequence>
<feature type="region of interest" description="Disordered" evidence="1">
    <location>
        <begin position="54"/>
        <end position="98"/>
    </location>
</feature>
<feature type="region of interest" description="Disordered" evidence="1">
    <location>
        <begin position="1"/>
        <end position="36"/>
    </location>
</feature>
<reference evidence="2" key="1">
    <citation type="submission" date="2021-09" db="EMBL/GenBank/DDBJ databases">
        <title>Genomic analysis of Ralstonia spp.</title>
        <authorList>
            <person name="Aburjaile F."/>
            <person name="Ariute J.C."/>
            <person name="Pais A.K.L."/>
            <person name="Albuquerque G.M.R."/>
            <person name="Silva A.M.F."/>
            <person name="Brenig B."/>
            <person name="Azevedo V."/>
            <person name="Matiuzzi M."/>
            <person name="Ramos R."/>
            <person name="Goes-Neto A."/>
            <person name="Soares S."/>
            <person name="Iseppon A.M.B."/>
            <person name="Souza E."/>
            <person name="Gama M."/>
        </authorList>
    </citation>
    <scope>NUCLEOTIDE SEQUENCE</scope>
    <source>
        <strain evidence="2">CCRMRs91</strain>
    </source>
</reference>